<feature type="binding site" evidence="19">
    <location>
        <position position="329"/>
    </location>
    <ligand>
        <name>ATP</name>
        <dbReference type="ChEBI" id="CHEBI:30616"/>
    </ligand>
</feature>
<keyword evidence="23" id="KW-1185">Reference proteome</keyword>
<dbReference type="Pfam" id="PF07714">
    <property type="entry name" value="PK_Tyr_Ser-Thr"/>
    <property type="match status" value="1"/>
</dbReference>
<dbReference type="Proteomes" id="UP000762676">
    <property type="component" value="Unassembled WGS sequence"/>
</dbReference>
<dbReference type="InterPro" id="IPR050122">
    <property type="entry name" value="RTK"/>
</dbReference>
<dbReference type="GO" id="GO:0043235">
    <property type="term" value="C:receptor complex"/>
    <property type="evidence" value="ECO:0007669"/>
    <property type="project" value="TreeGrafter"/>
</dbReference>
<keyword evidence="8 19" id="KW-0547">Nucleotide-binding</keyword>
<keyword evidence="17" id="KW-0393">Immunoglobulin domain</keyword>
<dbReference type="PANTHER" id="PTHR24416:SF617">
    <property type="entry name" value="RET ONCOGENE, ISOFORM A"/>
    <property type="match status" value="1"/>
</dbReference>
<proteinExistence type="predicted"/>
<dbReference type="EC" id="2.7.10.1" evidence="2"/>
<keyword evidence="3" id="KW-0597">Phosphoprotein</keyword>
<protein>
    <recommendedName>
        <fullName evidence="2">receptor protein-tyrosine kinase</fullName>
        <ecNumber evidence="2">2.7.10.1</ecNumber>
    </recommendedName>
</protein>
<name>A0AAV4GG72_9GAST</name>
<dbReference type="InterPro" id="IPR017441">
    <property type="entry name" value="Protein_kinase_ATP_BS"/>
</dbReference>
<feature type="domain" description="Protein kinase" evidence="21">
    <location>
        <begin position="295"/>
        <end position="443"/>
    </location>
</feature>
<keyword evidence="10 19" id="KW-0067">ATP-binding</keyword>
<evidence type="ECO:0000256" key="10">
    <source>
        <dbReference type="ARBA" id="ARBA00022840"/>
    </source>
</evidence>
<evidence type="ECO:0000256" key="5">
    <source>
        <dbReference type="ARBA" id="ARBA00022692"/>
    </source>
</evidence>
<dbReference type="EMBL" id="BMAT01004965">
    <property type="protein sequence ID" value="GFR84697.1"/>
    <property type="molecule type" value="Genomic_DNA"/>
</dbReference>
<evidence type="ECO:0000256" key="3">
    <source>
        <dbReference type="ARBA" id="ARBA00022553"/>
    </source>
</evidence>
<evidence type="ECO:0000256" key="4">
    <source>
        <dbReference type="ARBA" id="ARBA00022679"/>
    </source>
</evidence>
<dbReference type="SUPFAM" id="SSF56112">
    <property type="entry name" value="Protein kinase-like (PK-like)"/>
    <property type="match status" value="1"/>
</dbReference>
<gene>
    <name evidence="22" type="ORF">ElyMa_002423700</name>
</gene>
<keyword evidence="12 20" id="KW-0472">Membrane</keyword>
<dbReference type="GO" id="GO:0007169">
    <property type="term" value="P:cell surface receptor protein tyrosine kinase signaling pathway"/>
    <property type="evidence" value="ECO:0007669"/>
    <property type="project" value="TreeGrafter"/>
</dbReference>
<keyword evidence="4" id="KW-0808">Transferase</keyword>
<evidence type="ECO:0000256" key="12">
    <source>
        <dbReference type="ARBA" id="ARBA00023136"/>
    </source>
</evidence>
<evidence type="ECO:0000313" key="22">
    <source>
        <dbReference type="EMBL" id="GFR84697.1"/>
    </source>
</evidence>
<evidence type="ECO:0000256" key="20">
    <source>
        <dbReference type="SAM" id="Phobius"/>
    </source>
</evidence>
<comment type="function">
    <text evidence="18">Receptor for basic fibroblast growth factor.</text>
</comment>
<dbReference type="PROSITE" id="PS00107">
    <property type="entry name" value="PROTEIN_KINASE_ATP"/>
    <property type="match status" value="1"/>
</dbReference>
<dbReference type="PROSITE" id="PS50011">
    <property type="entry name" value="PROTEIN_KINASE_DOM"/>
    <property type="match status" value="1"/>
</dbReference>
<evidence type="ECO:0000256" key="1">
    <source>
        <dbReference type="ARBA" id="ARBA00004167"/>
    </source>
</evidence>
<evidence type="ECO:0000256" key="11">
    <source>
        <dbReference type="ARBA" id="ARBA00022989"/>
    </source>
</evidence>
<dbReference type="Gene3D" id="3.30.200.20">
    <property type="entry name" value="Phosphorylase Kinase, domain 1"/>
    <property type="match status" value="1"/>
</dbReference>
<keyword evidence="11 20" id="KW-1133">Transmembrane helix</keyword>
<keyword evidence="13" id="KW-0829">Tyrosine-protein kinase</keyword>
<dbReference type="Pfam" id="PF22540">
    <property type="entry name" value="RET_CRD"/>
    <property type="match status" value="1"/>
</dbReference>
<dbReference type="InterPro" id="IPR001245">
    <property type="entry name" value="Ser-Thr/Tyr_kinase_cat_dom"/>
</dbReference>
<keyword evidence="16" id="KW-0325">Glycoprotein</keyword>
<dbReference type="AlphaFoldDB" id="A0AAV4GG72"/>
<dbReference type="FunFam" id="3.30.200.20:FF:000593">
    <property type="entry name" value="Predicted protein"/>
    <property type="match status" value="1"/>
</dbReference>
<keyword evidence="15 22" id="KW-0675">Receptor</keyword>
<keyword evidence="7" id="KW-0677">Repeat</keyword>
<feature type="non-terminal residue" evidence="22">
    <location>
        <position position="1"/>
    </location>
</feature>
<evidence type="ECO:0000256" key="18">
    <source>
        <dbReference type="ARBA" id="ARBA00056965"/>
    </source>
</evidence>
<evidence type="ECO:0000256" key="15">
    <source>
        <dbReference type="ARBA" id="ARBA00023170"/>
    </source>
</evidence>
<dbReference type="PANTHER" id="PTHR24416">
    <property type="entry name" value="TYROSINE-PROTEIN KINASE RECEPTOR"/>
    <property type="match status" value="1"/>
</dbReference>
<organism evidence="22 23">
    <name type="scientific">Elysia marginata</name>
    <dbReference type="NCBI Taxonomy" id="1093978"/>
    <lineage>
        <taxon>Eukaryota</taxon>
        <taxon>Metazoa</taxon>
        <taxon>Spiralia</taxon>
        <taxon>Lophotrochozoa</taxon>
        <taxon>Mollusca</taxon>
        <taxon>Gastropoda</taxon>
        <taxon>Heterobranchia</taxon>
        <taxon>Euthyneura</taxon>
        <taxon>Panpulmonata</taxon>
        <taxon>Sacoglossa</taxon>
        <taxon>Placobranchoidea</taxon>
        <taxon>Plakobranchidae</taxon>
        <taxon>Elysia</taxon>
    </lineage>
</organism>
<evidence type="ECO:0000256" key="7">
    <source>
        <dbReference type="ARBA" id="ARBA00022737"/>
    </source>
</evidence>
<keyword evidence="5 20" id="KW-0812">Transmembrane</keyword>
<comment type="caution">
    <text evidence="22">The sequence shown here is derived from an EMBL/GenBank/DDBJ whole genome shotgun (WGS) entry which is preliminary data.</text>
</comment>
<sequence>VANLRDEEADVNVTYILLHSDVQGLLNVTPQGQLYLMDAQKMWSTNASQIKADVGRYTGDRKLNEIAVLITITNIHGQEEASLCDDSCSDHNTSEACKTSCGIGAASGFCSWNFRLKRSSTNQSPCSPDVSNCPDGFCDDLEREHPMICPQDCQPVVVPPKSPHTHLGASTGTWHSRPFLNCGHVCRLTLAAAGAGVTFFTVLLLFTWLFHRRRENKRRHITALKRSSSLASVGAIPSDYIVDESHGPIRGDIRGHMGQRQVTTSSSPSSGPWGSLDTATSELFDENWEFPRGDLTLENILGEGEFGQVVKAQAKNLKGYGSSAVVAVKMLKPEASGTEYQDLASEFQLMKEVDHPNVIKLLGVCSQKGPLYLIVEYCELGSLRSFLRASQFKNKGSWDDKKKRENDEILDGGEVREITIRDLFAFAWQIAKGMDYLAGLKVR</sequence>
<dbReference type="InterPro" id="IPR000719">
    <property type="entry name" value="Prot_kinase_dom"/>
</dbReference>
<evidence type="ECO:0000256" key="6">
    <source>
        <dbReference type="ARBA" id="ARBA00022729"/>
    </source>
</evidence>
<dbReference type="GO" id="GO:0005524">
    <property type="term" value="F:ATP binding"/>
    <property type="evidence" value="ECO:0007669"/>
    <property type="project" value="UniProtKB-UniRule"/>
</dbReference>
<dbReference type="GO" id="GO:0004714">
    <property type="term" value="F:transmembrane receptor protein tyrosine kinase activity"/>
    <property type="evidence" value="ECO:0007669"/>
    <property type="project" value="UniProtKB-EC"/>
</dbReference>
<evidence type="ECO:0000313" key="23">
    <source>
        <dbReference type="Proteomes" id="UP000762676"/>
    </source>
</evidence>
<evidence type="ECO:0000256" key="19">
    <source>
        <dbReference type="PROSITE-ProRule" id="PRU10141"/>
    </source>
</evidence>
<accession>A0AAV4GG72</accession>
<evidence type="ECO:0000256" key="14">
    <source>
        <dbReference type="ARBA" id="ARBA00023157"/>
    </source>
</evidence>
<evidence type="ECO:0000256" key="8">
    <source>
        <dbReference type="ARBA" id="ARBA00022741"/>
    </source>
</evidence>
<keyword evidence="6" id="KW-0732">Signal</keyword>
<comment type="subcellular location">
    <subcellularLocation>
        <location evidence="1">Membrane</location>
        <topology evidence="1">Single-pass membrane protein</topology>
    </subcellularLocation>
</comment>
<keyword evidence="9 22" id="KW-0418">Kinase</keyword>
<feature type="transmembrane region" description="Helical" evidence="20">
    <location>
        <begin position="188"/>
        <end position="210"/>
    </location>
</feature>
<evidence type="ECO:0000256" key="13">
    <source>
        <dbReference type="ARBA" id="ARBA00023137"/>
    </source>
</evidence>
<dbReference type="GO" id="GO:0005886">
    <property type="term" value="C:plasma membrane"/>
    <property type="evidence" value="ECO:0007669"/>
    <property type="project" value="TreeGrafter"/>
</dbReference>
<evidence type="ECO:0000256" key="17">
    <source>
        <dbReference type="ARBA" id="ARBA00023319"/>
    </source>
</evidence>
<evidence type="ECO:0000256" key="9">
    <source>
        <dbReference type="ARBA" id="ARBA00022777"/>
    </source>
</evidence>
<dbReference type="InterPro" id="IPR055162">
    <property type="entry name" value="RET_CRD"/>
</dbReference>
<evidence type="ECO:0000256" key="2">
    <source>
        <dbReference type="ARBA" id="ARBA00011902"/>
    </source>
</evidence>
<evidence type="ECO:0000256" key="16">
    <source>
        <dbReference type="ARBA" id="ARBA00023180"/>
    </source>
</evidence>
<dbReference type="InterPro" id="IPR011009">
    <property type="entry name" value="Kinase-like_dom_sf"/>
</dbReference>
<evidence type="ECO:0000259" key="21">
    <source>
        <dbReference type="PROSITE" id="PS50011"/>
    </source>
</evidence>
<keyword evidence="14" id="KW-1015">Disulfide bond</keyword>
<reference evidence="22 23" key="1">
    <citation type="journal article" date="2021" name="Elife">
        <title>Chloroplast acquisition without the gene transfer in kleptoplastic sea slugs, Plakobranchus ocellatus.</title>
        <authorList>
            <person name="Maeda T."/>
            <person name="Takahashi S."/>
            <person name="Yoshida T."/>
            <person name="Shimamura S."/>
            <person name="Takaki Y."/>
            <person name="Nagai Y."/>
            <person name="Toyoda A."/>
            <person name="Suzuki Y."/>
            <person name="Arimoto A."/>
            <person name="Ishii H."/>
            <person name="Satoh N."/>
            <person name="Nishiyama T."/>
            <person name="Hasebe M."/>
            <person name="Maruyama T."/>
            <person name="Minagawa J."/>
            <person name="Obokata J."/>
            <person name="Shigenobu S."/>
        </authorList>
    </citation>
    <scope>NUCLEOTIDE SEQUENCE [LARGE SCALE GENOMIC DNA]</scope>
</reference>